<sequence length="102" mass="11809">MPTPRKFMRTAVKTERVIVSKHGAVPQHGGEMRTRPEFSERLLRSLAYILLDPICRRYVERASTLVASIYRVVCENTLYASMTPSTRRLDESYLAQSRNYDV</sequence>
<name>A0A4C1VCY5_EUMVA</name>
<keyword evidence="2" id="KW-1185">Reference proteome</keyword>
<organism evidence="1 2">
    <name type="scientific">Eumeta variegata</name>
    <name type="common">Bagworm moth</name>
    <name type="synonym">Eumeta japonica</name>
    <dbReference type="NCBI Taxonomy" id="151549"/>
    <lineage>
        <taxon>Eukaryota</taxon>
        <taxon>Metazoa</taxon>
        <taxon>Ecdysozoa</taxon>
        <taxon>Arthropoda</taxon>
        <taxon>Hexapoda</taxon>
        <taxon>Insecta</taxon>
        <taxon>Pterygota</taxon>
        <taxon>Neoptera</taxon>
        <taxon>Endopterygota</taxon>
        <taxon>Lepidoptera</taxon>
        <taxon>Glossata</taxon>
        <taxon>Ditrysia</taxon>
        <taxon>Tineoidea</taxon>
        <taxon>Psychidae</taxon>
        <taxon>Oiketicinae</taxon>
        <taxon>Eumeta</taxon>
    </lineage>
</organism>
<evidence type="ECO:0000313" key="1">
    <source>
        <dbReference type="EMBL" id="GBP36479.1"/>
    </source>
</evidence>
<dbReference type="EMBL" id="BGZK01000319">
    <property type="protein sequence ID" value="GBP36479.1"/>
    <property type="molecule type" value="Genomic_DNA"/>
</dbReference>
<accession>A0A4C1VCY5</accession>
<comment type="caution">
    <text evidence="1">The sequence shown here is derived from an EMBL/GenBank/DDBJ whole genome shotgun (WGS) entry which is preliminary data.</text>
</comment>
<evidence type="ECO:0000313" key="2">
    <source>
        <dbReference type="Proteomes" id="UP000299102"/>
    </source>
</evidence>
<reference evidence="1 2" key="1">
    <citation type="journal article" date="2019" name="Commun. Biol.">
        <title>The bagworm genome reveals a unique fibroin gene that provides high tensile strength.</title>
        <authorList>
            <person name="Kono N."/>
            <person name="Nakamura H."/>
            <person name="Ohtoshi R."/>
            <person name="Tomita M."/>
            <person name="Numata K."/>
            <person name="Arakawa K."/>
        </authorList>
    </citation>
    <scope>NUCLEOTIDE SEQUENCE [LARGE SCALE GENOMIC DNA]</scope>
</reference>
<gene>
    <name evidence="1" type="ORF">EVAR_8312_1</name>
</gene>
<protein>
    <submittedName>
        <fullName evidence="1">Uncharacterized protein</fullName>
    </submittedName>
</protein>
<dbReference type="Proteomes" id="UP000299102">
    <property type="component" value="Unassembled WGS sequence"/>
</dbReference>
<dbReference type="AlphaFoldDB" id="A0A4C1VCY5"/>
<proteinExistence type="predicted"/>